<keyword evidence="8 11" id="KW-0067">ATP-binding</keyword>
<proteinExistence type="inferred from homology"/>
<name>A0A6H9XQY3_9CORY</name>
<dbReference type="HAMAP" id="MF_00228">
    <property type="entry name" value="Thz_kinase"/>
    <property type="match status" value="1"/>
</dbReference>
<gene>
    <name evidence="12" type="primary">ThiM</name>
    <name evidence="11" type="synonym">thiM</name>
    <name evidence="12" type="ORF">NCTC10254_00414</name>
</gene>
<evidence type="ECO:0000256" key="9">
    <source>
        <dbReference type="ARBA" id="ARBA00022842"/>
    </source>
</evidence>
<keyword evidence="9 11" id="KW-0460">Magnesium</keyword>
<dbReference type="GeneID" id="84573143"/>
<dbReference type="GO" id="GO:0009228">
    <property type="term" value="P:thiamine biosynthetic process"/>
    <property type="evidence" value="ECO:0007669"/>
    <property type="project" value="UniProtKB-KW"/>
</dbReference>
<dbReference type="EC" id="2.7.1.50" evidence="11"/>
<organism evidence="12 13">
    <name type="scientific">Corynebacterium matruchotii</name>
    <dbReference type="NCBI Taxonomy" id="43768"/>
    <lineage>
        <taxon>Bacteria</taxon>
        <taxon>Bacillati</taxon>
        <taxon>Actinomycetota</taxon>
        <taxon>Actinomycetes</taxon>
        <taxon>Mycobacteriales</taxon>
        <taxon>Corynebacteriaceae</taxon>
        <taxon>Corynebacterium</taxon>
    </lineage>
</organism>
<comment type="similarity">
    <text evidence="11">Belongs to the Thz kinase family.</text>
</comment>
<comment type="catalytic activity">
    <reaction evidence="1 11">
        <text>5-(2-hydroxyethyl)-4-methylthiazole + ATP = 4-methyl-5-(2-phosphooxyethyl)-thiazole + ADP + H(+)</text>
        <dbReference type="Rhea" id="RHEA:24212"/>
        <dbReference type="ChEBI" id="CHEBI:15378"/>
        <dbReference type="ChEBI" id="CHEBI:17957"/>
        <dbReference type="ChEBI" id="CHEBI:30616"/>
        <dbReference type="ChEBI" id="CHEBI:58296"/>
        <dbReference type="ChEBI" id="CHEBI:456216"/>
        <dbReference type="EC" id="2.7.1.50"/>
    </reaction>
</comment>
<feature type="binding site" evidence="11">
    <location>
        <position position="49"/>
    </location>
    <ligand>
        <name>substrate</name>
    </ligand>
</feature>
<evidence type="ECO:0000313" key="13">
    <source>
        <dbReference type="Proteomes" id="UP000249886"/>
    </source>
</evidence>
<dbReference type="InterPro" id="IPR029056">
    <property type="entry name" value="Ribokinase-like"/>
</dbReference>
<evidence type="ECO:0000313" key="12">
    <source>
        <dbReference type="EMBL" id="SPW24050.1"/>
    </source>
</evidence>
<comment type="cofactor">
    <cofactor evidence="2 11">
        <name>Mg(2+)</name>
        <dbReference type="ChEBI" id="CHEBI:18420"/>
    </cofactor>
</comment>
<evidence type="ECO:0000256" key="11">
    <source>
        <dbReference type="HAMAP-Rule" id="MF_00228"/>
    </source>
</evidence>
<dbReference type="GO" id="GO:0000287">
    <property type="term" value="F:magnesium ion binding"/>
    <property type="evidence" value="ECO:0007669"/>
    <property type="project" value="UniProtKB-UniRule"/>
</dbReference>
<comment type="caution">
    <text evidence="12">The sequence shown here is derived from an EMBL/GenBank/DDBJ whole genome shotgun (WGS) entry which is preliminary data.</text>
</comment>
<dbReference type="PIRSF" id="PIRSF000513">
    <property type="entry name" value="Thz_kinase"/>
    <property type="match status" value="1"/>
</dbReference>
<evidence type="ECO:0000256" key="3">
    <source>
        <dbReference type="ARBA" id="ARBA00004868"/>
    </source>
</evidence>
<dbReference type="Proteomes" id="UP000249886">
    <property type="component" value="Unassembled WGS sequence"/>
</dbReference>
<feature type="binding site" evidence="11">
    <location>
        <position position="124"/>
    </location>
    <ligand>
        <name>ATP</name>
        <dbReference type="ChEBI" id="CHEBI:30616"/>
    </ligand>
</feature>
<dbReference type="NCBIfam" id="NF006830">
    <property type="entry name" value="PRK09355.1"/>
    <property type="match status" value="1"/>
</dbReference>
<keyword evidence="5 11" id="KW-0479">Metal-binding</keyword>
<protein>
    <recommendedName>
        <fullName evidence="11">Hydroxyethylthiazole kinase</fullName>
        <ecNumber evidence="11">2.7.1.50</ecNumber>
    </recommendedName>
    <alternativeName>
        <fullName evidence="11">4-methyl-5-beta-hydroxyethylthiazole kinase</fullName>
        <shortName evidence="11">TH kinase</shortName>
        <shortName evidence="11">Thz kinase</shortName>
    </alternativeName>
</protein>
<evidence type="ECO:0000256" key="2">
    <source>
        <dbReference type="ARBA" id="ARBA00001946"/>
    </source>
</evidence>
<dbReference type="GO" id="GO:0009229">
    <property type="term" value="P:thiamine diphosphate biosynthetic process"/>
    <property type="evidence" value="ECO:0007669"/>
    <property type="project" value="UniProtKB-UniRule"/>
</dbReference>
<dbReference type="PRINTS" id="PR01099">
    <property type="entry name" value="HYETHTZKNASE"/>
</dbReference>
<evidence type="ECO:0000256" key="1">
    <source>
        <dbReference type="ARBA" id="ARBA00001771"/>
    </source>
</evidence>
<reference evidence="12 13" key="1">
    <citation type="submission" date="2018-06" db="EMBL/GenBank/DDBJ databases">
        <authorList>
            <consortium name="Pathogen Informatics"/>
            <person name="Doyle S."/>
        </authorList>
    </citation>
    <scope>NUCLEOTIDE SEQUENCE [LARGE SCALE GENOMIC DNA]</scope>
    <source>
        <strain evidence="12 13">NCTC10254</strain>
    </source>
</reference>
<dbReference type="RefSeq" id="WP_005523917.1">
    <property type="nucleotide sequence ID" value="NZ_CP050134.2"/>
</dbReference>
<dbReference type="GO" id="GO:0004417">
    <property type="term" value="F:hydroxyethylthiazole kinase activity"/>
    <property type="evidence" value="ECO:0007669"/>
    <property type="project" value="UniProtKB-UniRule"/>
</dbReference>
<evidence type="ECO:0000256" key="5">
    <source>
        <dbReference type="ARBA" id="ARBA00022723"/>
    </source>
</evidence>
<evidence type="ECO:0000256" key="4">
    <source>
        <dbReference type="ARBA" id="ARBA00022679"/>
    </source>
</evidence>
<dbReference type="AlphaFoldDB" id="A0A6H9XQY3"/>
<dbReference type="EMBL" id="UARK01000001">
    <property type="protein sequence ID" value="SPW24050.1"/>
    <property type="molecule type" value="Genomic_DNA"/>
</dbReference>
<evidence type="ECO:0000256" key="8">
    <source>
        <dbReference type="ARBA" id="ARBA00022840"/>
    </source>
</evidence>
<feature type="binding site" evidence="11">
    <location>
        <position position="170"/>
    </location>
    <ligand>
        <name>ATP</name>
        <dbReference type="ChEBI" id="CHEBI:30616"/>
    </ligand>
</feature>
<dbReference type="InterPro" id="IPR000417">
    <property type="entry name" value="Hyethyz_kinase"/>
</dbReference>
<keyword evidence="6 11" id="KW-0547">Nucleotide-binding</keyword>
<evidence type="ECO:0000256" key="7">
    <source>
        <dbReference type="ARBA" id="ARBA00022777"/>
    </source>
</evidence>
<evidence type="ECO:0000256" key="6">
    <source>
        <dbReference type="ARBA" id="ARBA00022741"/>
    </source>
</evidence>
<comment type="pathway">
    <text evidence="3 11">Cofactor biosynthesis; thiamine diphosphate biosynthesis; 4-methyl-5-(2-phosphoethyl)-thiazole from 5-(2-hydroxyethyl)-4-methylthiazole: step 1/1.</text>
</comment>
<dbReference type="SUPFAM" id="SSF53613">
    <property type="entry name" value="Ribokinase-like"/>
    <property type="match status" value="1"/>
</dbReference>
<dbReference type="CDD" id="cd01170">
    <property type="entry name" value="THZ_kinase"/>
    <property type="match status" value="1"/>
</dbReference>
<dbReference type="UniPathway" id="UPA00060">
    <property type="reaction ID" value="UER00139"/>
</dbReference>
<keyword evidence="4 11" id="KW-0808">Transferase</keyword>
<comment type="function">
    <text evidence="11">Catalyzes the phosphorylation of the hydroxyl group of 4-methyl-5-beta-hydroxyethylthiazole (THZ).</text>
</comment>
<dbReference type="Gene3D" id="3.40.1190.20">
    <property type="match status" value="1"/>
</dbReference>
<feature type="binding site" evidence="11">
    <location>
        <position position="197"/>
    </location>
    <ligand>
        <name>substrate</name>
    </ligand>
</feature>
<keyword evidence="7 11" id="KW-0418">Kinase</keyword>
<sequence>MPNHATKTALIAAIDTMRNTRPLVQCLTNNVVTQVTANVLLAAGATPAMCDTPEESAAFASVASGVLINPGTPSAEQYAGMRQAILGANSVGTPWVLDPVAAGALPHRTAFSREILAYRPAAIRGNASEIAALAGVGAGGRGVDATDEVEATIPAARDLAAQTGGVVAISGAQDVIVSTRRVTRLVSGHPMMQLVIGTGCSLGALVAAYLGAHRTAVASRDAFDLHDAVVAAHAHSGAAGMVAAQRASAPGSFAVAWIDALYQLTSERIAELVTIEEE</sequence>
<keyword evidence="10 11" id="KW-0784">Thiamine biosynthesis</keyword>
<evidence type="ECO:0000256" key="10">
    <source>
        <dbReference type="ARBA" id="ARBA00022977"/>
    </source>
</evidence>
<accession>A0A6H9XQY3</accession>
<dbReference type="GO" id="GO:0005524">
    <property type="term" value="F:ATP binding"/>
    <property type="evidence" value="ECO:0007669"/>
    <property type="project" value="UniProtKB-UniRule"/>
</dbReference>
<dbReference type="Pfam" id="PF02110">
    <property type="entry name" value="HK"/>
    <property type="match status" value="1"/>
</dbReference>